<dbReference type="Pfam" id="PF21956">
    <property type="entry name" value="DUF6922"/>
    <property type="match status" value="1"/>
</dbReference>
<dbReference type="OrthoDB" id="9787886at2"/>
<reference evidence="2 3" key="1">
    <citation type="submission" date="2018-08" db="EMBL/GenBank/DDBJ databases">
        <title>Form III RuBisCO-mediated autotrophy in Thermodesulfobium bacteria.</title>
        <authorList>
            <person name="Toshchakov S.V."/>
            <person name="Kublanov I.V."/>
            <person name="Frolov E."/>
            <person name="Bonch-Osmolovskaya E.A."/>
            <person name="Tourova T.P."/>
            <person name="Chernych N.A."/>
            <person name="Lebedinsky A.V."/>
        </authorList>
    </citation>
    <scope>NUCLEOTIDE SEQUENCE [LARGE SCALE GENOMIC DNA]</scope>
    <source>
        <strain evidence="2 3">SR</strain>
    </source>
</reference>
<gene>
    <name evidence="2" type="ORF">DXX99_07920</name>
</gene>
<keyword evidence="3" id="KW-1185">Reference proteome</keyword>
<feature type="domain" description="DUF6922" evidence="1">
    <location>
        <begin position="9"/>
        <end position="57"/>
    </location>
</feature>
<proteinExistence type="predicted"/>
<protein>
    <recommendedName>
        <fullName evidence="1">DUF6922 domain-containing protein</fullName>
    </recommendedName>
</protein>
<accession>A0A3D8P4P6</accession>
<comment type="caution">
    <text evidence="2">The sequence shown here is derived from an EMBL/GenBank/DDBJ whole genome shotgun (WGS) entry which is preliminary data.</text>
</comment>
<dbReference type="RefSeq" id="WP_115792955.1">
    <property type="nucleotide sequence ID" value="NZ_QSLN01000011.1"/>
</dbReference>
<sequence length="94" mass="11183">MAPVPERFRTIFWDVRPGDLDVREHKKFIIERVLEFGDEDAYRWMFATYTDEEIVEVAKASRRISPRTATMLANFYKVPEEEFACLRNASRPRP</sequence>
<organism evidence="2 3">
    <name type="scientific">Ammonifex thiophilus</name>
    <dbReference type="NCBI Taxonomy" id="444093"/>
    <lineage>
        <taxon>Bacteria</taxon>
        <taxon>Bacillati</taxon>
        <taxon>Bacillota</taxon>
        <taxon>Clostridia</taxon>
        <taxon>Thermoanaerobacterales</taxon>
        <taxon>Thermoanaerobacteraceae</taxon>
        <taxon>Ammonifex</taxon>
    </lineage>
</organism>
<dbReference type="AlphaFoldDB" id="A0A3D8P4P6"/>
<evidence type="ECO:0000313" key="3">
    <source>
        <dbReference type="Proteomes" id="UP000256329"/>
    </source>
</evidence>
<evidence type="ECO:0000259" key="1">
    <source>
        <dbReference type="Pfam" id="PF21956"/>
    </source>
</evidence>
<dbReference type="EMBL" id="QSLN01000011">
    <property type="protein sequence ID" value="RDV82330.1"/>
    <property type="molecule type" value="Genomic_DNA"/>
</dbReference>
<evidence type="ECO:0000313" key="2">
    <source>
        <dbReference type="EMBL" id="RDV82330.1"/>
    </source>
</evidence>
<dbReference type="InterPro" id="IPR053830">
    <property type="entry name" value="DUF6922"/>
</dbReference>
<dbReference type="Proteomes" id="UP000256329">
    <property type="component" value="Unassembled WGS sequence"/>
</dbReference>
<name>A0A3D8P4P6_9THEO</name>